<dbReference type="PANTHER" id="PTHR46983:SF3">
    <property type="entry name" value="CHPADIPLOID STATE MAINTENANCE PROTEIN CHPA"/>
    <property type="match status" value="1"/>
</dbReference>
<organism evidence="7">
    <name type="scientific">Culicoides sonorensis</name>
    <name type="common">Biting midge</name>
    <dbReference type="NCBI Taxonomy" id="179676"/>
    <lineage>
        <taxon>Eukaryota</taxon>
        <taxon>Metazoa</taxon>
        <taxon>Ecdysozoa</taxon>
        <taxon>Arthropoda</taxon>
        <taxon>Hexapoda</taxon>
        <taxon>Insecta</taxon>
        <taxon>Pterygota</taxon>
        <taxon>Neoptera</taxon>
        <taxon>Endopterygota</taxon>
        <taxon>Diptera</taxon>
        <taxon>Nematocera</taxon>
        <taxon>Chironomoidea</taxon>
        <taxon>Ceratopogonidae</taxon>
        <taxon>Ceratopogoninae</taxon>
        <taxon>Culicoides</taxon>
        <taxon>Monoculicoides</taxon>
    </lineage>
</organism>
<feature type="domain" description="CHORD" evidence="6">
    <location>
        <begin position="147"/>
        <end position="206"/>
    </location>
</feature>
<feature type="domain" description="CS" evidence="5">
    <location>
        <begin position="217"/>
        <end position="308"/>
    </location>
</feature>
<dbReference type="PROSITE" id="PS51401">
    <property type="entry name" value="CHORD"/>
    <property type="match status" value="2"/>
</dbReference>
<dbReference type="EMBL" id="UFQT01002505">
    <property type="protein sequence ID" value="SSX33591.1"/>
    <property type="molecule type" value="Genomic_DNA"/>
</dbReference>
<feature type="compositionally biased region" description="Basic and acidic residues" evidence="4">
    <location>
        <begin position="72"/>
        <end position="81"/>
    </location>
</feature>
<evidence type="ECO:0000313" key="7">
    <source>
        <dbReference type="EMBL" id="SSX14175.1"/>
    </source>
</evidence>
<dbReference type="InterPro" id="IPR008978">
    <property type="entry name" value="HSP20-like_chaperone"/>
</dbReference>
<evidence type="ECO:0000256" key="2">
    <source>
        <dbReference type="ARBA" id="ARBA00022737"/>
    </source>
</evidence>
<dbReference type="SUPFAM" id="SSF49764">
    <property type="entry name" value="HSP20-like chaperones"/>
    <property type="match status" value="1"/>
</dbReference>
<dbReference type="Gene3D" id="4.10.1130.20">
    <property type="match status" value="2"/>
</dbReference>
<evidence type="ECO:0000256" key="1">
    <source>
        <dbReference type="ARBA" id="ARBA00022723"/>
    </source>
</evidence>
<dbReference type="CDD" id="cd06488">
    <property type="entry name" value="p23_melusin_like"/>
    <property type="match status" value="1"/>
</dbReference>
<dbReference type="PROSITE" id="PS51203">
    <property type="entry name" value="CS"/>
    <property type="match status" value="1"/>
</dbReference>
<dbReference type="Gene3D" id="2.60.40.790">
    <property type="match status" value="1"/>
</dbReference>
<evidence type="ECO:0000256" key="3">
    <source>
        <dbReference type="ARBA" id="ARBA00022833"/>
    </source>
</evidence>
<dbReference type="Pfam" id="PF04969">
    <property type="entry name" value="CS"/>
    <property type="match status" value="1"/>
</dbReference>
<protein>
    <submittedName>
        <fullName evidence="7">CSON006669 protein</fullName>
    </submittedName>
</protein>
<evidence type="ECO:0000259" key="6">
    <source>
        <dbReference type="PROSITE" id="PS51401"/>
    </source>
</evidence>
<dbReference type="EMBL" id="UFQS01002505">
    <property type="protein sequence ID" value="SSX14175.1"/>
    <property type="molecule type" value="Genomic_DNA"/>
</dbReference>
<dbReference type="PANTHER" id="PTHR46983">
    <property type="entry name" value="CYSTEINE AND HISTIDINE-RICH DOMAIN-CONTAINING PROTEIN 1"/>
    <property type="match status" value="1"/>
</dbReference>
<evidence type="ECO:0000313" key="8">
    <source>
        <dbReference type="EMBL" id="SSX33591.1"/>
    </source>
</evidence>
<feature type="domain" description="CHORD" evidence="6">
    <location>
        <begin position="7"/>
        <end position="66"/>
    </location>
</feature>
<dbReference type="InterPro" id="IPR007052">
    <property type="entry name" value="CS_dom"/>
</dbReference>
<dbReference type="OMA" id="KGYTCCK"/>
<proteinExistence type="predicted"/>
<dbReference type="InterPro" id="IPR007051">
    <property type="entry name" value="CHORD_dom"/>
</dbReference>
<sequence>MTNLVPCYNRGCAQMYDEAQNTEESCRHHPGEPYFHDAYKGWSCCKKKSVDFTEFLSIKGCTLGKHSNVKPPEPEKPKQEVIEEVPEQKLPTPMEQIKRLPRPSFESEMIQLDPKVSPGLKDAIDKLPPIEITHKKATTEVAIGTVCTNSGCNKAYEGPETNNTDCIYHPGVPIFHEGMKYWSCCQKKTSDFTAFMNQAGCDIGQHKWVKDGSQTQTVKCRWDWHQTATNVVVSVYAKMYDYKRSIVKLNPIRLLVDLVFPQQNDNKFTIDLELRGIVIVEQATVQMLGTKVEICLPKAEPGSWSKLEMPKKKVATKPEPKVVEVPKKVDKDDSDVDLDDLEMTGVKISEVN</sequence>
<dbReference type="VEuPathDB" id="VectorBase:CSON006669"/>
<reference evidence="7" key="1">
    <citation type="submission" date="2018-04" db="EMBL/GenBank/DDBJ databases">
        <authorList>
            <person name="Go L.Y."/>
            <person name="Mitchell J.A."/>
        </authorList>
    </citation>
    <scope>NUCLEOTIDE SEQUENCE</scope>
    <source>
        <tissue evidence="7">Whole organism</tissue>
    </source>
</reference>
<reference evidence="8" key="2">
    <citation type="submission" date="2018-07" db="EMBL/GenBank/DDBJ databases">
        <authorList>
            <person name="Quirk P.G."/>
            <person name="Krulwich T.A."/>
        </authorList>
    </citation>
    <scope>NUCLEOTIDE SEQUENCE</scope>
</reference>
<dbReference type="AlphaFoldDB" id="A0A336LCA8"/>
<dbReference type="GO" id="GO:0046872">
    <property type="term" value="F:metal ion binding"/>
    <property type="evidence" value="ECO:0007669"/>
    <property type="project" value="UniProtKB-KW"/>
</dbReference>
<dbReference type="Pfam" id="PF04968">
    <property type="entry name" value="CHORD"/>
    <property type="match status" value="2"/>
</dbReference>
<feature type="region of interest" description="Disordered" evidence="4">
    <location>
        <begin position="66"/>
        <end position="96"/>
    </location>
</feature>
<dbReference type="InterPro" id="IPR039790">
    <property type="entry name" value="CHRD1"/>
</dbReference>
<keyword evidence="1" id="KW-0479">Metal-binding</keyword>
<gene>
    <name evidence="7" type="primary">CSON006669</name>
</gene>
<evidence type="ECO:0000256" key="4">
    <source>
        <dbReference type="SAM" id="MobiDB-lite"/>
    </source>
</evidence>
<evidence type="ECO:0000259" key="5">
    <source>
        <dbReference type="PROSITE" id="PS51203"/>
    </source>
</evidence>
<name>A0A336LCA8_CULSO</name>
<keyword evidence="3" id="KW-0862">Zinc</keyword>
<keyword evidence="2" id="KW-0677">Repeat</keyword>
<accession>A0A336LCA8</accession>